<gene>
    <name evidence="1" type="ORF">CZ814_03966</name>
</gene>
<accession>A0A1T4V0L1</accession>
<protein>
    <submittedName>
        <fullName evidence="1">Uncharacterized protein</fullName>
    </submittedName>
</protein>
<dbReference type="AlphaFoldDB" id="A0A1T4V0L1"/>
<proteinExistence type="predicted"/>
<sequence length="32" mass="3592">MALKTILGAICQVFKMENNTQCLFFKSVSNIV</sequence>
<name>A0A1T4V0L1_9GAMM</name>
<evidence type="ECO:0000313" key="2">
    <source>
        <dbReference type="Proteomes" id="UP000191116"/>
    </source>
</evidence>
<reference evidence="1 2" key="1">
    <citation type="submission" date="2017-02" db="EMBL/GenBank/DDBJ databases">
        <authorList>
            <person name="Peterson S.W."/>
        </authorList>
    </citation>
    <scope>NUCLEOTIDE SEQUENCE [LARGE SCALE GENOMIC DNA]</scope>
    <source>
        <strain evidence="1 2">CECT 9189</strain>
    </source>
</reference>
<organism evidence="1 2">
    <name type="scientific">Photobacterium toruni</name>
    <dbReference type="NCBI Taxonomy" id="1935446"/>
    <lineage>
        <taxon>Bacteria</taxon>
        <taxon>Pseudomonadati</taxon>
        <taxon>Pseudomonadota</taxon>
        <taxon>Gammaproteobacteria</taxon>
        <taxon>Vibrionales</taxon>
        <taxon>Vibrionaceae</taxon>
        <taxon>Photobacterium</taxon>
    </lineage>
</organism>
<dbReference type="EMBL" id="FUWP01000051">
    <property type="protein sequence ID" value="SKA58437.1"/>
    <property type="molecule type" value="Genomic_DNA"/>
</dbReference>
<dbReference type="Proteomes" id="UP000191116">
    <property type="component" value="Unassembled WGS sequence"/>
</dbReference>
<evidence type="ECO:0000313" key="1">
    <source>
        <dbReference type="EMBL" id="SKA58437.1"/>
    </source>
</evidence>